<feature type="transmembrane region" description="Helical" evidence="5">
    <location>
        <begin position="21"/>
        <end position="46"/>
    </location>
</feature>
<dbReference type="Proteomes" id="UP000479000">
    <property type="component" value="Unassembled WGS sequence"/>
</dbReference>
<feature type="transmembrane region" description="Helical" evidence="5">
    <location>
        <begin position="121"/>
        <end position="146"/>
    </location>
</feature>
<dbReference type="GO" id="GO:0022857">
    <property type="term" value="F:transmembrane transporter activity"/>
    <property type="evidence" value="ECO:0007669"/>
    <property type="project" value="InterPro"/>
</dbReference>
<organism evidence="6 7">
    <name type="scientific">Nesidiocoris tenuis</name>
    <dbReference type="NCBI Taxonomy" id="355587"/>
    <lineage>
        <taxon>Eukaryota</taxon>
        <taxon>Metazoa</taxon>
        <taxon>Ecdysozoa</taxon>
        <taxon>Arthropoda</taxon>
        <taxon>Hexapoda</taxon>
        <taxon>Insecta</taxon>
        <taxon>Pterygota</taxon>
        <taxon>Neoptera</taxon>
        <taxon>Paraneoptera</taxon>
        <taxon>Hemiptera</taxon>
        <taxon>Heteroptera</taxon>
        <taxon>Panheteroptera</taxon>
        <taxon>Cimicomorpha</taxon>
        <taxon>Miridae</taxon>
        <taxon>Dicyphina</taxon>
        <taxon>Nesidiocoris</taxon>
    </lineage>
</organism>
<comment type="subcellular location">
    <subcellularLocation>
        <location evidence="1">Membrane</location>
        <topology evidence="1">Multi-pass membrane protein</topology>
    </subcellularLocation>
</comment>
<reference evidence="6 7" key="1">
    <citation type="submission" date="2020-02" db="EMBL/GenBank/DDBJ databases">
        <authorList>
            <person name="Ferguson B K."/>
        </authorList>
    </citation>
    <scope>NUCLEOTIDE SEQUENCE [LARGE SCALE GENOMIC DNA]</scope>
</reference>
<dbReference type="EMBL" id="CADCXU010035393">
    <property type="protein sequence ID" value="CAB0020523.1"/>
    <property type="molecule type" value="Genomic_DNA"/>
</dbReference>
<feature type="transmembrane region" description="Helical" evidence="5">
    <location>
        <begin position="158"/>
        <end position="177"/>
    </location>
</feature>
<keyword evidence="4 5" id="KW-0472">Membrane</keyword>
<feature type="transmembrane region" description="Helical" evidence="5">
    <location>
        <begin position="66"/>
        <end position="86"/>
    </location>
</feature>
<feature type="transmembrane region" description="Helical" evidence="5">
    <location>
        <begin position="350"/>
        <end position="369"/>
    </location>
</feature>
<feature type="transmembrane region" description="Helical" evidence="5">
    <location>
        <begin position="308"/>
        <end position="330"/>
    </location>
</feature>
<dbReference type="InterPro" id="IPR050382">
    <property type="entry name" value="MFS_Na/Anion_cotransporter"/>
</dbReference>
<evidence type="ECO:0000313" key="7">
    <source>
        <dbReference type="Proteomes" id="UP000479000"/>
    </source>
</evidence>
<feature type="transmembrane region" description="Helical" evidence="5">
    <location>
        <begin position="282"/>
        <end position="301"/>
    </location>
</feature>
<protein>
    <recommendedName>
        <fullName evidence="8">Major facilitator superfamily (MFS) profile domain-containing protein</fullName>
    </recommendedName>
</protein>
<keyword evidence="7" id="KW-1185">Reference proteome</keyword>
<dbReference type="Gene3D" id="1.20.1250.20">
    <property type="entry name" value="MFS general substrate transporter like domains"/>
    <property type="match status" value="1"/>
</dbReference>
<feature type="transmembrane region" description="Helical" evidence="5">
    <location>
        <begin position="256"/>
        <end position="276"/>
    </location>
</feature>
<evidence type="ECO:0000313" key="6">
    <source>
        <dbReference type="EMBL" id="CAB0020523.1"/>
    </source>
</evidence>
<proteinExistence type="predicted"/>
<keyword evidence="3 5" id="KW-1133">Transmembrane helix</keyword>
<dbReference type="PANTHER" id="PTHR11662">
    <property type="entry name" value="SOLUTE CARRIER FAMILY 17"/>
    <property type="match status" value="1"/>
</dbReference>
<dbReference type="InterPro" id="IPR011701">
    <property type="entry name" value="MFS"/>
</dbReference>
<evidence type="ECO:0000256" key="1">
    <source>
        <dbReference type="ARBA" id="ARBA00004141"/>
    </source>
</evidence>
<accession>A0A6H5HYV6</accession>
<dbReference type="GO" id="GO:0006820">
    <property type="term" value="P:monoatomic anion transport"/>
    <property type="evidence" value="ECO:0007669"/>
    <property type="project" value="TreeGrafter"/>
</dbReference>
<keyword evidence="2 5" id="KW-0812">Transmembrane</keyword>
<feature type="transmembrane region" description="Helical" evidence="5">
    <location>
        <begin position="93"/>
        <end position="115"/>
    </location>
</feature>
<dbReference type="Pfam" id="PF07690">
    <property type="entry name" value="MFS_1"/>
    <property type="match status" value="1"/>
</dbReference>
<evidence type="ECO:0000256" key="2">
    <source>
        <dbReference type="ARBA" id="ARBA00022692"/>
    </source>
</evidence>
<dbReference type="PANTHER" id="PTHR11662:SF280">
    <property type="entry name" value="FI21844P1-RELATED"/>
    <property type="match status" value="1"/>
</dbReference>
<dbReference type="GO" id="GO:0016020">
    <property type="term" value="C:membrane"/>
    <property type="evidence" value="ECO:0007669"/>
    <property type="project" value="UniProtKB-SubCell"/>
</dbReference>
<feature type="transmembrane region" description="Helical" evidence="5">
    <location>
        <begin position="219"/>
        <end position="244"/>
    </location>
</feature>
<sequence>MNDEKDLPPKPKGLIGTRHRQACLMFFGLVVAYMQRVNLSVGIVAMTNQTVNPDFETVNYTTADKGFLSSVFFYGYMVAGTPAGILADKFGPIRLVSVIGGISCGLITIAIPFAALHMGLYYVAALRVIEGLGAQLGTIIMLAMGGELAEGASGWPGIFYYSVFGIIWGVSCFIFGYDSPAVHKSISEEEKQYIVSRSVSKKPGKLKVPWCSLLTSTPFLALIFSHLTQNWGFFTLLTLMPTYLSGVYHFEISEKFICPIQGFYGAGLALLVLALINMNSTWALTLLTIGTALNAGAFNGFTCNHVDLAPNFAGILMGTTNGLANIASIVAPRWATFIVSDENDLYDWRAVFITAGAVYLIGCSIFLAFGSTETQSWSCQSPVLKRCLASSPSIIEKEDAK</sequence>
<evidence type="ECO:0000256" key="5">
    <source>
        <dbReference type="SAM" id="Phobius"/>
    </source>
</evidence>
<gene>
    <name evidence="6" type="ORF">NTEN_LOCUS24096</name>
</gene>
<dbReference type="SUPFAM" id="SSF103473">
    <property type="entry name" value="MFS general substrate transporter"/>
    <property type="match status" value="1"/>
</dbReference>
<evidence type="ECO:0000256" key="4">
    <source>
        <dbReference type="ARBA" id="ARBA00023136"/>
    </source>
</evidence>
<dbReference type="InterPro" id="IPR036259">
    <property type="entry name" value="MFS_trans_sf"/>
</dbReference>
<evidence type="ECO:0000256" key="3">
    <source>
        <dbReference type="ARBA" id="ARBA00022989"/>
    </source>
</evidence>
<dbReference type="OrthoDB" id="2985014at2759"/>
<evidence type="ECO:0008006" key="8">
    <source>
        <dbReference type="Google" id="ProtNLM"/>
    </source>
</evidence>
<name>A0A6H5HYV6_9HEMI</name>
<dbReference type="AlphaFoldDB" id="A0A6H5HYV6"/>